<accession>A0A9D2S1X1</accession>
<evidence type="ECO:0000256" key="10">
    <source>
        <dbReference type="ARBA" id="ARBA00022840"/>
    </source>
</evidence>
<evidence type="ECO:0000256" key="1">
    <source>
        <dbReference type="ARBA" id="ARBA00005015"/>
    </source>
</evidence>
<reference evidence="16" key="2">
    <citation type="submission" date="2021-04" db="EMBL/GenBank/DDBJ databases">
        <authorList>
            <person name="Gilroy R."/>
        </authorList>
    </citation>
    <scope>NUCLEOTIDE SEQUENCE</scope>
    <source>
        <strain evidence="16">ChiBcec8-14828</strain>
    </source>
</reference>
<dbReference type="GO" id="GO:0004413">
    <property type="term" value="F:homoserine kinase activity"/>
    <property type="evidence" value="ECO:0007669"/>
    <property type="project" value="UniProtKB-UniRule"/>
</dbReference>
<evidence type="ECO:0000256" key="4">
    <source>
        <dbReference type="ARBA" id="ARBA00017858"/>
    </source>
</evidence>
<dbReference type="Pfam" id="PF08544">
    <property type="entry name" value="GHMP_kinases_C"/>
    <property type="match status" value="1"/>
</dbReference>
<dbReference type="InterPro" id="IPR006204">
    <property type="entry name" value="GHMP_kinase_N_dom"/>
</dbReference>
<evidence type="ECO:0000256" key="11">
    <source>
        <dbReference type="ARBA" id="ARBA00049375"/>
    </source>
</evidence>
<dbReference type="EMBL" id="DWYA01000047">
    <property type="protein sequence ID" value="HJB39680.1"/>
    <property type="molecule type" value="Genomic_DNA"/>
</dbReference>
<keyword evidence="7 13" id="KW-0791">Threonine biosynthesis</keyword>
<feature type="domain" description="GHMP kinase N-terminal" evidence="14">
    <location>
        <begin position="54"/>
        <end position="136"/>
    </location>
</feature>
<dbReference type="InterPro" id="IPR000870">
    <property type="entry name" value="Homoserine_kinase"/>
</dbReference>
<proteinExistence type="inferred from homology"/>
<comment type="function">
    <text evidence="12 13">Catalyzes the ATP-dependent phosphorylation of L-homoserine to L-homoserine phosphate.</text>
</comment>
<comment type="pathway">
    <text evidence="1 13">Amino-acid biosynthesis; L-threonine biosynthesis; L-threonine from L-aspartate: step 4/5.</text>
</comment>
<protein>
    <recommendedName>
        <fullName evidence="4 13">Homoserine kinase</fullName>
        <shortName evidence="13">HK</shortName>
        <shortName evidence="13">HSK</shortName>
        <ecNumber evidence="3 13">2.7.1.39</ecNumber>
    </recommendedName>
</protein>
<sequence length="301" mass="31820">MITIKVPATSANIGAGFDSCGLALQMYNTVQMEPAEGVHISSADKSRVPTGENNLIYTTARHLYELCGKPFTGLKLVQTSAIPQARGLGSSSACIAAGLLGANTLLGNPLDADEILNLATKLEGHPDNVAPALLGGFVVSAYDAGRVYSVRKDISEKLAFAAFIPDFKLLTKKARSALPAQVAHRDAVFNLSRAALLAAAFCEERYELLSVATKDCLHQQYRMGLVPGGQEIFALAQQLGAHAVFLSGAGPTILAIADASDDAFFDRAEQALAQTQATKAFTLHRLSADNRGAFVQETTVI</sequence>
<keyword evidence="10 13" id="KW-0067">ATP-binding</keyword>
<gene>
    <name evidence="13" type="primary">thrB</name>
    <name evidence="16" type="ORF">H9943_04705</name>
</gene>
<dbReference type="InterPro" id="IPR013750">
    <property type="entry name" value="GHMP_kinase_C_dom"/>
</dbReference>
<evidence type="ECO:0000256" key="3">
    <source>
        <dbReference type="ARBA" id="ARBA00012078"/>
    </source>
</evidence>
<keyword evidence="6 13" id="KW-0808">Transferase</keyword>
<reference evidence="16" key="1">
    <citation type="journal article" date="2021" name="PeerJ">
        <title>Extensive microbial diversity within the chicken gut microbiome revealed by metagenomics and culture.</title>
        <authorList>
            <person name="Gilroy R."/>
            <person name="Ravi A."/>
            <person name="Getino M."/>
            <person name="Pursley I."/>
            <person name="Horton D.L."/>
            <person name="Alikhan N.F."/>
            <person name="Baker D."/>
            <person name="Gharbi K."/>
            <person name="Hall N."/>
            <person name="Watson M."/>
            <person name="Adriaenssens E.M."/>
            <person name="Foster-Nyarko E."/>
            <person name="Jarju S."/>
            <person name="Secka A."/>
            <person name="Antonio M."/>
            <person name="Oren A."/>
            <person name="Chaudhuri R.R."/>
            <person name="La Ragione R."/>
            <person name="Hildebrand F."/>
            <person name="Pallen M.J."/>
        </authorList>
    </citation>
    <scope>NUCLEOTIDE SEQUENCE</scope>
    <source>
        <strain evidence="16">ChiBcec8-14828</strain>
    </source>
</reference>
<evidence type="ECO:0000256" key="13">
    <source>
        <dbReference type="HAMAP-Rule" id="MF_00384"/>
    </source>
</evidence>
<evidence type="ECO:0000259" key="15">
    <source>
        <dbReference type="Pfam" id="PF08544"/>
    </source>
</evidence>
<dbReference type="EC" id="2.7.1.39" evidence="3 13"/>
<evidence type="ECO:0000256" key="6">
    <source>
        <dbReference type="ARBA" id="ARBA00022679"/>
    </source>
</evidence>
<dbReference type="InterPro" id="IPR036554">
    <property type="entry name" value="GHMP_kinase_C_sf"/>
</dbReference>
<comment type="similarity">
    <text evidence="2 13">Belongs to the GHMP kinase family. Homoserine kinase subfamily.</text>
</comment>
<dbReference type="SUPFAM" id="SSF54211">
    <property type="entry name" value="Ribosomal protein S5 domain 2-like"/>
    <property type="match status" value="1"/>
</dbReference>
<dbReference type="Gene3D" id="3.30.230.10">
    <property type="match status" value="1"/>
</dbReference>
<feature type="domain" description="GHMP kinase C-terminal" evidence="15">
    <location>
        <begin position="198"/>
        <end position="262"/>
    </location>
</feature>
<keyword evidence="9 13" id="KW-0418">Kinase</keyword>
<evidence type="ECO:0000256" key="5">
    <source>
        <dbReference type="ARBA" id="ARBA00022605"/>
    </source>
</evidence>
<evidence type="ECO:0000256" key="8">
    <source>
        <dbReference type="ARBA" id="ARBA00022741"/>
    </source>
</evidence>
<keyword evidence="13" id="KW-0963">Cytoplasm</keyword>
<comment type="subcellular location">
    <subcellularLocation>
        <location evidence="13">Cytoplasm</location>
    </subcellularLocation>
</comment>
<dbReference type="NCBIfam" id="TIGR00191">
    <property type="entry name" value="thrB"/>
    <property type="match status" value="1"/>
</dbReference>
<dbReference type="Pfam" id="PF00288">
    <property type="entry name" value="GHMP_kinases_N"/>
    <property type="match status" value="1"/>
</dbReference>
<keyword evidence="8 13" id="KW-0547">Nucleotide-binding</keyword>
<evidence type="ECO:0000313" key="16">
    <source>
        <dbReference type="EMBL" id="HJB39680.1"/>
    </source>
</evidence>
<dbReference type="InterPro" id="IPR006203">
    <property type="entry name" value="GHMP_knse_ATP-bd_CS"/>
</dbReference>
<dbReference type="PIRSF" id="PIRSF000676">
    <property type="entry name" value="Homoser_kin"/>
    <property type="match status" value="1"/>
</dbReference>
<evidence type="ECO:0000256" key="2">
    <source>
        <dbReference type="ARBA" id="ARBA00007370"/>
    </source>
</evidence>
<evidence type="ECO:0000256" key="7">
    <source>
        <dbReference type="ARBA" id="ARBA00022697"/>
    </source>
</evidence>
<dbReference type="GO" id="GO:0009088">
    <property type="term" value="P:threonine biosynthetic process"/>
    <property type="evidence" value="ECO:0007669"/>
    <property type="project" value="UniProtKB-UniRule"/>
</dbReference>
<dbReference type="InterPro" id="IPR014721">
    <property type="entry name" value="Ribsml_uS5_D2-typ_fold_subgr"/>
</dbReference>
<dbReference type="SUPFAM" id="SSF55060">
    <property type="entry name" value="GHMP Kinase, C-terminal domain"/>
    <property type="match status" value="1"/>
</dbReference>
<organism evidence="16 17">
    <name type="scientific">Candidatus Ruthenibacterium avium</name>
    <dbReference type="NCBI Taxonomy" id="2838751"/>
    <lineage>
        <taxon>Bacteria</taxon>
        <taxon>Bacillati</taxon>
        <taxon>Bacillota</taxon>
        <taxon>Clostridia</taxon>
        <taxon>Eubacteriales</taxon>
        <taxon>Oscillospiraceae</taxon>
        <taxon>Ruthenibacterium</taxon>
    </lineage>
</organism>
<comment type="catalytic activity">
    <reaction evidence="11 13">
        <text>L-homoserine + ATP = O-phospho-L-homoserine + ADP + H(+)</text>
        <dbReference type="Rhea" id="RHEA:13985"/>
        <dbReference type="ChEBI" id="CHEBI:15378"/>
        <dbReference type="ChEBI" id="CHEBI:30616"/>
        <dbReference type="ChEBI" id="CHEBI:57476"/>
        <dbReference type="ChEBI" id="CHEBI:57590"/>
        <dbReference type="ChEBI" id="CHEBI:456216"/>
        <dbReference type="EC" id="2.7.1.39"/>
    </reaction>
</comment>
<dbReference type="Gene3D" id="3.30.70.890">
    <property type="entry name" value="GHMP kinase, C-terminal domain"/>
    <property type="match status" value="1"/>
</dbReference>
<dbReference type="PRINTS" id="PR00958">
    <property type="entry name" value="HOMSERKINASE"/>
</dbReference>
<dbReference type="Proteomes" id="UP000824209">
    <property type="component" value="Unassembled WGS sequence"/>
</dbReference>
<evidence type="ECO:0000259" key="14">
    <source>
        <dbReference type="Pfam" id="PF00288"/>
    </source>
</evidence>
<dbReference type="PANTHER" id="PTHR20861:SF1">
    <property type="entry name" value="HOMOSERINE KINASE"/>
    <property type="match status" value="1"/>
</dbReference>
<dbReference type="InterPro" id="IPR020568">
    <property type="entry name" value="Ribosomal_Su5_D2-typ_SF"/>
</dbReference>
<dbReference type="PANTHER" id="PTHR20861">
    <property type="entry name" value="HOMOSERINE/4-DIPHOSPHOCYTIDYL-2-C-METHYL-D-ERYTHRITOL KINASE"/>
    <property type="match status" value="1"/>
</dbReference>
<dbReference type="GO" id="GO:0005524">
    <property type="term" value="F:ATP binding"/>
    <property type="evidence" value="ECO:0007669"/>
    <property type="project" value="UniProtKB-UniRule"/>
</dbReference>
<dbReference type="AlphaFoldDB" id="A0A9D2S1X1"/>
<dbReference type="PROSITE" id="PS00627">
    <property type="entry name" value="GHMP_KINASES_ATP"/>
    <property type="match status" value="1"/>
</dbReference>
<evidence type="ECO:0000256" key="12">
    <source>
        <dbReference type="ARBA" id="ARBA00049954"/>
    </source>
</evidence>
<evidence type="ECO:0000313" key="17">
    <source>
        <dbReference type="Proteomes" id="UP000824209"/>
    </source>
</evidence>
<dbReference type="GO" id="GO:0005737">
    <property type="term" value="C:cytoplasm"/>
    <property type="evidence" value="ECO:0007669"/>
    <property type="project" value="UniProtKB-SubCell"/>
</dbReference>
<name>A0A9D2S1X1_9FIRM</name>
<evidence type="ECO:0000256" key="9">
    <source>
        <dbReference type="ARBA" id="ARBA00022777"/>
    </source>
</evidence>
<feature type="binding site" evidence="13">
    <location>
        <begin position="83"/>
        <end position="93"/>
    </location>
    <ligand>
        <name>ATP</name>
        <dbReference type="ChEBI" id="CHEBI:30616"/>
    </ligand>
</feature>
<comment type="caution">
    <text evidence="16">The sequence shown here is derived from an EMBL/GenBank/DDBJ whole genome shotgun (WGS) entry which is preliminary data.</text>
</comment>
<keyword evidence="5 13" id="KW-0028">Amino-acid biosynthesis</keyword>
<dbReference type="HAMAP" id="MF_00384">
    <property type="entry name" value="Homoser_kinase"/>
    <property type="match status" value="1"/>
</dbReference>